<dbReference type="InterPro" id="IPR012933">
    <property type="entry name" value="HicA_mRNA_interferase"/>
</dbReference>
<dbReference type="AlphaFoldDB" id="A0ABD5UJ43"/>
<dbReference type="RefSeq" id="WP_368662200.1">
    <property type="nucleotide sequence ID" value="NZ_JARRAH010000005.1"/>
</dbReference>
<sequence length="135" mass="15013">MSRPITSYVSSASIQMRTDPGRNPPTTSLTSCSDSWMVSRDFSGKDVITVLCNTGNFWVGRITGDHYILKWEHPDGPDVEQRTVVVPYHDRLRTGTLRSIAEQAGANDFGHLLRSKGRSLSVDSRSGRPYWVAGE</sequence>
<evidence type="ECO:0000256" key="4">
    <source>
        <dbReference type="ARBA" id="ARBA00022801"/>
    </source>
</evidence>
<reference evidence="8 9" key="1">
    <citation type="journal article" date="2019" name="Int. J. Syst. Evol. Microbiol.">
        <title>The Global Catalogue of Microorganisms (GCM) 10K type strain sequencing project: providing services to taxonomists for standard genome sequencing and annotation.</title>
        <authorList>
            <consortium name="The Broad Institute Genomics Platform"/>
            <consortium name="The Broad Institute Genome Sequencing Center for Infectious Disease"/>
            <person name="Wu L."/>
            <person name="Ma J."/>
        </authorList>
    </citation>
    <scope>NUCLEOTIDE SEQUENCE [LARGE SCALE GENOMIC DNA]</scope>
    <source>
        <strain evidence="8 9">PSRA2</strain>
    </source>
</reference>
<accession>A0ABD5UJ43</accession>
<dbReference type="GO" id="GO:0016787">
    <property type="term" value="F:hydrolase activity"/>
    <property type="evidence" value="ECO:0007669"/>
    <property type="project" value="UniProtKB-KW"/>
</dbReference>
<proteinExistence type="predicted"/>
<dbReference type="SUPFAM" id="SSF54786">
    <property type="entry name" value="YcfA/nrd intein domain"/>
    <property type="match status" value="1"/>
</dbReference>
<dbReference type="Pfam" id="PF07927">
    <property type="entry name" value="HicA_toxin"/>
    <property type="match status" value="1"/>
</dbReference>
<keyword evidence="1" id="KW-1277">Toxin-antitoxin system</keyword>
<evidence type="ECO:0000313" key="8">
    <source>
        <dbReference type="EMBL" id="MFC6838412.1"/>
    </source>
</evidence>
<organism evidence="8 9">
    <name type="scientific">Halomarina ordinaria</name>
    <dbReference type="NCBI Taxonomy" id="3033939"/>
    <lineage>
        <taxon>Archaea</taxon>
        <taxon>Methanobacteriati</taxon>
        <taxon>Methanobacteriota</taxon>
        <taxon>Stenosarchaea group</taxon>
        <taxon>Halobacteria</taxon>
        <taxon>Halobacteriales</taxon>
        <taxon>Natronomonadaceae</taxon>
        <taxon>Halomarina</taxon>
    </lineage>
</organism>
<dbReference type="InterPro" id="IPR038570">
    <property type="entry name" value="HicA_sf"/>
</dbReference>
<evidence type="ECO:0000256" key="7">
    <source>
        <dbReference type="SAM" id="MobiDB-lite"/>
    </source>
</evidence>
<feature type="compositionally biased region" description="Polar residues" evidence="7">
    <location>
        <begin position="1"/>
        <end position="16"/>
    </location>
</feature>
<keyword evidence="4" id="KW-0378">Hydrolase</keyword>
<dbReference type="EMBL" id="JBHSXM010000005">
    <property type="protein sequence ID" value="MFC6838412.1"/>
    <property type="molecule type" value="Genomic_DNA"/>
</dbReference>
<feature type="region of interest" description="Disordered" evidence="7">
    <location>
        <begin position="1"/>
        <end position="28"/>
    </location>
</feature>
<dbReference type="Gene3D" id="3.30.920.30">
    <property type="entry name" value="Hypothetical protein"/>
    <property type="match status" value="1"/>
</dbReference>
<keyword evidence="2" id="KW-0540">Nuclease</keyword>
<keyword evidence="3" id="KW-0255">Endonuclease</keyword>
<protein>
    <submittedName>
        <fullName evidence="8">Type II toxin-antitoxin system HicA family toxin</fullName>
    </submittedName>
</protein>
<dbReference type="Proteomes" id="UP001596406">
    <property type="component" value="Unassembled WGS sequence"/>
</dbReference>
<evidence type="ECO:0000256" key="2">
    <source>
        <dbReference type="ARBA" id="ARBA00022722"/>
    </source>
</evidence>
<evidence type="ECO:0000313" key="9">
    <source>
        <dbReference type="Proteomes" id="UP001596406"/>
    </source>
</evidence>
<evidence type="ECO:0000256" key="1">
    <source>
        <dbReference type="ARBA" id="ARBA00022649"/>
    </source>
</evidence>
<name>A0ABD5UJ43_9EURY</name>
<evidence type="ECO:0000256" key="3">
    <source>
        <dbReference type="ARBA" id="ARBA00022759"/>
    </source>
</evidence>
<dbReference type="GO" id="GO:0003723">
    <property type="term" value="F:RNA binding"/>
    <property type="evidence" value="ECO:0007669"/>
    <property type="project" value="UniProtKB-KW"/>
</dbReference>
<evidence type="ECO:0000256" key="6">
    <source>
        <dbReference type="ARBA" id="ARBA00023016"/>
    </source>
</evidence>
<keyword evidence="6" id="KW-0346">Stress response</keyword>
<gene>
    <name evidence="8" type="ORF">ACFQHK_18185</name>
</gene>
<comment type="caution">
    <text evidence="8">The sequence shown here is derived from an EMBL/GenBank/DDBJ whole genome shotgun (WGS) entry which is preliminary data.</text>
</comment>
<keyword evidence="5" id="KW-0694">RNA-binding</keyword>
<evidence type="ECO:0000256" key="5">
    <source>
        <dbReference type="ARBA" id="ARBA00022884"/>
    </source>
</evidence>
<keyword evidence="9" id="KW-1185">Reference proteome</keyword>
<dbReference type="GO" id="GO:0004519">
    <property type="term" value="F:endonuclease activity"/>
    <property type="evidence" value="ECO:0007669"/>
    <property type="project" value="UniProtKB-KW"/>
</dbReference>